<evidence type="ECO:0000313" key="3">
    <source>
        <dbReference type="EMBL" id="OEU05672.1"/>
    </source>
</evidence>
<evidence type="ECO:0000256" key="2">
    <source>
        <dbReference type="SAM" id="Phobius"/>
    </source>
</evidence>
<feature type="region of interest" description="Disordered" evidence="1">
    <location>
        <begin position="179"/>
        <end position="221"/>
    </location>
</feature>
<feature type="compositionally biased region" description="Basic and acidic residues" evidence="1">
    <location>
        <begin position="204"/>
        <end position="217"/>
    </location>
</feature>
<dbReference type="KEGG" id="fcy:FRACYDRAFT_258704"/>
<dbReference type="Proteomes" id="UP000095751">
    <property type="component" value="Unassembled WGS sequence"/>
</dbReference>
<feature type="transmembrane region" description="Helical" evidence="2">
    <location>
        <begin position="137"/>
        <end position="156"/>
    </location>
</feature>
<dbReference type="InParanoid" id="A0A1E7EIG0"/>
<accession>A0A1E7EIG0</accession>
<sequence>MTDAEKTEFITAQVEGQLNECQYYLKHSFDKNSAIVTLHNLTFGLVSAVVVSQIGSHQQQQQSQQKNRSINKLTNRMLHTTKSASESRIVLRVVYEFITWTPRIYVLTWILTGCACLLCGTIWGAEYSGPLYVNGQAWLGIAITTVYLFFGVQEIAKENNDTKKEKDITSSAFIQTATSRSRFGEEKDDNDEEEGTLYRIGTKSNDKRNDADADDFSRSSSSKKSRFSFLEFLFEISDTIDFVIESILQALLVAATSEHITLGGVFFILRRQPDALKKLLLSCASGNNDSTKPTSMRRNSEETEGTSSSAASLLSLKKIKRNYGSYIRPFNKNVLIQVIILISNEFSTR</sequence>
<proteinExistence type="predicted"/>
<feature type="compositionally biased region" description="Polar residues" evidence="1">
    <location>
        <begin position="287"/>
        <end position="297"/>
    </location>
</feature>
<dbReference type="AlphaFoldDB" id="A0A1E7EIG0"/>
<feature type="region of interest" description="Disordered" evidence="1">
    <location>
        <begin position="287"/>
        <end position="306"/>
    </location>
</feature>
<gene>
    <name evidence="3" type="ORF">FRACYDRAFT_258704</name>
</gene>
<protein>
    <submittedName>
        <fullName evidence="3">Uncharacterized protein</fullName>
    </submittedName>
</protein>
<keyword evidence="2" id="KW-1133">Transmembrane helix</keyword>
<evidence type="ECO:0000256" key="1">
    <source>
        <dbReference type="SAM" id="MobiDB-lite"/>
    </source>
</evidence>
<dbReference type="EMBL" id="KV784580">
    <property type="protein sequence ID" value="OEU05672.1"/>
    <property type="molecule type" value="Genomic_DNA"/>
</dbReference>
<keyword evidence="2" id="KW-0472">Membrane</keyword>
<keyword evidence="4" id="KW-1185">Reference proteome</keyword>
<reference evidence="3 4" key="1">
    <citation type="submission" date="2016-09" db="EMBL/GenBank/DDBJ databases">
        <title>Extensive genetic diversity and differential bi-allelic expression allows diatom success in the polar Southern Ocean.</title>
        <authorList>
            <consortium name="DOE Joint Genome Institute"/>
            <person name="Mock T."/>
            <person name="Otillar R.P."/>
            <person name="Strauss J."/>
            <person name="Dupont C."/>
            <person name="Frickenhaus S."/>
            <person name="Maumus F."/>
            <person name="Mcmullan M."/>
            <person name="Sanges R."/>
            <person name="Schmutz J."/>
            <person name="Toseland A."/>
            <person name="Valas R."/>
            <person name="Veluchamy A."/>
            <person name="Ward B.J."/>
            <person name="Allen A."/>
            <person name="Barry K."/>
            <person name="Falciatore A."/>
            <person name="Ferrante M."/>
            <person name="Fortunato A.E."/>
            <person name="Gloeckner G."/>
            <person name="Gruber A."/>
            <person name="Hipkin R."/>
            <person name="Janech M."/>
            <person name="Kroth P."/>
            <person name="Leese F."/>
            <person name="Lindquist E."/>
            <person name="Lyon B.R."/>
            <person name="Martin J."/>
            <person name="Mayer C."/>
            <person name="Parker M."/>
            <person name="Quesneville H."/>
            <person name="Raymond J."/>
            <person name="Uhlig C."/>
            <person name="Valentin K.U."/>
            <person name="Worden A.Z."/>
            <person name="Armbrust E.V."/>
            <person name="Bowler C."/>
            <person name="Green B."/>
            <person name="Moulton V."/>
            <person name="Van Oosterhout C."/>
            <person name="Grigoriev I."/>
        </authorList>
    </citation>
    <scope>NUCLEOTIDE SEQUENCE [LARGE SCALE GENOMIC DNA]</scope>
    <source>
        <strain evidence="3 4">CCMP1102</strain>
    </source>
</reference>
<feature type="compositionally biased region" description="Acidic residues" evidence="1">
    <location>
        <begin position="186"/>
        <end position="195"/>
    </location>
</feature>
<name>A0A1E7EIG0_9STRA</name>
<evidence type="ECO:0000313" key="4">
    <source>
        <dbReference type="Proteomes" id="UP000095751"/>
    </source>
</evidence>
<organism evidence="3 4">
    <name type="scientific">Fragilariopsis cylindrus CCMP1102</name>
    <dbReference type="NCBI Taxonomy" id="635003"/>
    <lineage>
        <taxon>Eukaryota</taxon>
        <taxon>Sar</taxon>
        <taxon>Stramenopiles</taxon>
        <taxon>Ochrophyta</taxon>
        <taxon>Bacillariophyta</taxon>
        <taxon>Bacillariophyceae</taxon>
        <taxon>Bacillariophycidae</taxon>
        <taxon>Bacillariales</taxon>
        <taxon>Bacillariaceae</taxon>
        <taxon>Fragilariopsis</taxon>
    </lineage>
</organism>
<keyword evidence="2" id="KW-0812">Transmembrane</keyword>
<feature type="transmembrane region" description="Helical" evidence="2">
    <location>
        <begin position="104"/>
        <end position="125"/>
    </location>
</feature>